<dbReference type="KEGG" id="bvv:BHK69_28040"/>
<organism evidence="2 3">
    <name type="scientific">Bosea vaviloviae</name>
    <dbReference type="NCBI Taxonomy" id="1526658"/>
    <lineage>
        <taxon>Bacteria</taxon>
        <taxon>Pseudomonadati</taxon>
        <taxon>Pseudomonadota</taxon>
        <taxon>Alphaproteobacteria</taxon>
        <taxon>Hyphomicrobiales</taxon>
        <taxon>Boseaceae</taxon>
        <taxon>Bosea</taxon>
    </lineage>
</organism>
<sequence>MSRLRSEGGKTVASLMLENALARLDGALGQLEAAARRRIEAERGRANLETELTLMQDDRARLAAELDGAVSRLGEVESAATDVDQRLERAMNVIGAVITRAQAEMPHLDH</sequence>
<keyword evidence="3" id="KW-1185">Reference proteome</keyword>
<feature type="coiled-coil region" evidence="1">
    <location>
        <begin position="17"/>
        <end position="65"/>
    </location>
</feature>
<gene>
    <name evidence="2" type="ORF">BHK69_28040</name>
</gene>
<keyword evidence="1" id="KW-0175">Coiled coil</keyword>
<name>A0A1D7U8X5_9HYPH</name>
<evidence type="ECO:0000256" key="1">
    <source>
        <dbReference type="SAM" id="Coils"/>
    </source>
</evidence>
<dbReference type="Pfam" id="PF13747">
    <property type="entry name" value="DUF4164"/>
    <property type="match status" value="1"/>
</dbReference>
<accession>A0A1D7U8X5</accession>
<protein>
    <recommendedName>
        <fullName evidence="4">DUF4164 domain-containing protein</fullName>
    </recommendedName>
</protein>
<reference evidence="2 3" key="1">
    <citation type="journal article" date="2015" name="Antonie Van Leeuwenhoek">
        <title>Bosea vaviloviae sp. nov., a new species of slow-growing rhizobia isolated from nodules of the relict species Vavilovia formosa (Stev.) Fed.</title>
        <authorList>
            <person name="Safronova V.I."/>
            <person name="Kuznetsova I.G."/>
            <person name="Sazanova A.L."/>
            <person name="Kimeklis A.K."/>
            <person name="Belimov A.A."/>
            <person name="Andronov E.E."/>
            <person name="Pinaev A.G."/>
            <person name="Chizhevskaya E.P."/>
            <person name="Pukhaev A.R."/>
            <person name="Popov K.P."/>
            <person name="Willems A."/>
            <person name="Tikhonovich I.A."/>
        </authorList>
    </citation>
    <scope>NUCLEOTIDE SEQUENCE [LARGE SCALE GENOMIC DNA]</scope>
    <source>
        <strain evidence="2 3">Vaf18</strain>
    </source>
</reference>
<dbReference type="InterPro" id="IPR025310">
    <property type="entry name" value="DUF4164"/>
</dbReference>
<evidence type="ECO:0008006" key="4">
    <source>
        <dbReference type="Google" id="ProtNLM"/>
    </source>
</evidence>
<dbReference type="STRING" id="1526658.BHK69_28040"/>
<evidence type="ECO:0000313" key="2">
    <source>
        <dbReference type="EMBL" id="AOO83779.1"/>
    </source>
</evidence>
<dbReference type="AlphaFoldDB" id="A0A1D7U8X5"/>
<dbReference type="Proteomes" id="UP000094969">
    <property type="component" value="Chromosome"/>
</dbReference>
<dbReference type="EMBL" id="CP017147">
    <property type="protein sequence ID" value="AOO83779.1"/>
    <property type="molecule type" value="Genomic_DNA"/>
</dbReference>
<proteinExistence type="predicted"/>
<evidence type="ECO:0000313" key="3">
    <source>
        <dbReference type="Proteomes" id="UP000094969"/>
    </source>
</evidence>
<dbReference type="SUPFAM" id="SSF57997">
    <property type="entry name" value="Tropomyosin"/>
    <property type="match status" value="1"/>
</dbReference>